<feature type="transmembrane region" description="Helical" evidence="1">
    <location>
        <begin position="63"/>
        <end position="81"/>
    </location>
</feature>
<evidence type="ECO:0000256" key="1">
    <source>
        <dbReference type="SAM" id="Phobius"/>
    </source>
</evidence>
<feature type="transmembrane region" description="Helical" evidence="1">
    <location>
        <begin position="93"/>
        <end position="112"/>
    </location>
</feature>
<dbReference type="Proteomes" id="UP001501771">
    <property type="component" value="Unassembled WGS sequence"/>
</dbReference>
<name>A0ABP5KUH1_9ACTN</name>
<keyword evidence="1" id="KW-0472">Membrane</keyword>
<evidence type="ECO:0000313" key="3">
    <source>
        <dbReference type="Proteomes" id="UP001501771"/>
    </source>
</evidence>
<feature type="transmembrane region" description="Helical" evidence="1">
    <location>
        <begin position="7"/>
        <end position="24"/>
    </location>
</feature>
<accession>A0ABP5KUH1</accession>
<evidence type="ECO:0000313" key="2">
    <source>
        <dbReference type="EMBL" id="GAA2137528.1"/>
    </source>
</evidence>
<organism evidence="2 3">
    <name type="scientific">Nocardioides koreensis</name>
    <dbReference type="NCBI Taxonomy" id="433651"/>
    <lineage>
        <taxon>Bacteria</taxon>
        <taxon>Bacillati</taxon>
        <taxon>Actinomycetota</taxon>
        <taxon>Actinomycetes</taxon>
        <taxon>Propionibacteriales</taxon>
        <taxon>Nocardioidaceae</taxon>
        <taxon>Nocardioides</taxon>
    </lineage>
</organism>
<comment type="caution">
    <text evidence="2">The sequence shown here is derived from an EMBL/GenBank/DDBJ whole genome shotgun (WGS) entry which is preliminary data.</text>
</comment>
<dbReference type="EMBL" id="BAAAQR010000001">
    <property type="protein sequence ID" value="GAA2137528.1"/>
    <property type="molecule type" value="Genomic_DNA"/>
</dbReference>
<reference evidence="3" key="1">
    <citation type="journal article" date="2019" name="Int. J. Syst. Evol. Microbiol.">
        <title>The Global Catalogue of Microorganisms (GCM) 10K type strain sequencing project: providing services to taxonomists for standard genome sequencing and annotation.</title>
        <authorList>
            <consortium name="The Broad Institute Genomics Platform"/>
            <consortium name="The Broad Institute Genome Sequencing Center for Infectious Disease"/>
            <person name="Wu L."/>
            <person name="Ma J."/>
        </authorList>
    </citation>
    <scope>NUCLEOTIDE SEQUENCE [LARGE SCALE GENOMIC DNA]</scope>
    <source>
        <strain evidence="3">JCM 16022</strain>
    </source>
</reference>
<protein>
    <recommendedName>
        <fullName evidence="4">Integral membrane protein</fullName>
    </recommendedName>
</protein>
<proteinExistence type="predicted"/>
<keyword evidence="1" id="KW-1133">Transmembrane helix</keyword>
<keyword evidence="3" id="KW-1185">Reference proteome</keyword>
<evidence type="ECO:0008006" key="4">
    <source>
        <dbReference type="Google" id="ProtNLM"/>
    </source>
</evidence>
<dbReference type="RefSeq" id="WP_344146956.1">
    <property type="nucleotide sequence ID" value="NZ_BAAAQR010000001.1"/>
</dbReference>
<sequence>MDLHTLARLAGLVGGLCWVARFVMDLGGSGTGVVADGLYVVGAVLLAGALVAAGAGLVSTSAIWLRAIVAVAFPLLVWSVLEVLHEGGNPRAVDGAFGAVVAVVAAVQLTRSRPKRERPTRRAGAHAR</sequence>
<keyword evidence="1" id="KW-0812">Transmembrane</keyword>
<feature type="transmembrane region" description="Helical" evidence="1">
    <location>
        <begin position="36"/>
        <end position="58"/>
    </location>
</feature>
<gene>
    <name evidence="2" type="ORF">GCM10009844_04660</name>
</gene>